<evidence type="ECO:0000313" key="3">
    <source>
        <dbReference type="Proteomes" id="UP000239590"/>
    </source>
</evidence>
<keyword evidence="3" id="KW-1185">Reference proteome</keyword>
<dbReference type="InterPro" id="IPR011604">
    <property type="entry name" value="PDDEXK-like_dom_sf"/>
</dbReference>
<evidence type="ECO:0000313" key="2">
    <source>
        <dbReference type="EMBL" id="PQA59701.1"/>
    </source>
</evidence>
<dbReference type="InterPro" id="IPR027417">
    <property type="entry name" value="P-loop_NTPase"/>
</dbReference>
<comment type="caution">
    <text evidence="2">The sequence shown here is derived from an EMBL/GenBank/DDBJ whole genome shotgun (WGS) entry which is preliminary data.</text>
</comment>
<dbReference type="AlphaFoldDB" id="A0A2S7IPR5"/>
<dbReference type="InterPro" id="IPR038726">
    <property type="entry name" value="PDDEXK_AddAB-type"/>
</dbReference>
<dbReference type="RefSeq" id="WP_104711395.1">
    <property type="nucleotide sequence ID" value="NZ_PTRA01000001.1"/>
</dbReference>
<dbReference type="SUPFAM" id="SSF52980">
    <property type="entry name" value="Restriction endonuclease-like"/>
    <property type="match status" value="1"/>
</dbReference>
<organism evidence="2 3">
    <name type="scientific">Siphonobacter curvatus</name>
    <dbReference type="NCBI Taxonomy" id="2094562"/>
    <lineage>
        <taxon>Bacteria</taxon>
        <taxon>Pseudomonadati</taxon>
        <taxon>Bacteroidota</taxon>
        <taxon>Cytophagia</taxon>
        <taxon>Cytophagales</taxon>
        <taxon>Cytophagaceae</taxon>
        <taxon>Siphonobacter</taxon>
    </lineage>
</organism>
<name>A0A2S7IPR5_9BACT</name>
<dbReference type="Gene3D" id="3.90.320.10">
    <property type="match status" value="1"/>
</dbReference>
<dbReference type="EMBL" id="PTRA01000001">
    <property type="protein sequence ID" value="PQA59701.1"/>
    <property type="molecule type" value="Genomic_DNA"/>
</dbReference>
<dbReference type="SUPFAM" id="SSF52540">
    <property type="entry name" value="P-loop containing nucleoside triphosphate hydrolases"/>
    <property type="match status" value="1"/>
</dbReference>
<sequence>MSFLSETARYIFERHSLETIARVCVVVPSRRAVYFFKQELASLSDRPFLAPEVVAMDDFILQRAEVEEIDPVSLLFELYDTFKTIDPHLDFDRFTSWAPVVLRDFDQIDLYDSNAKAVFSWVEAEKAIERWKIDTTIAEDSFTDKYFRLFENLLGVYDQLKARLLEKKLAYRGMAYRKVAEEVETIFLDKPSHAFHYFLGFNALSQSEERILRKLVSLNKAEMLWDADVFYLRNQHEAGRFVRKYLTDAELSRGDWNKRFRNYREFPQVQTVPSDLLTQSKNFISIGVPNATMQPKVAAHLMAQWEQGTGKTKGYQPPHTALVLGDENLLMPVLSSIPNSYDDFNVTMGVSLRNSLLYSLVESWFELQRNVVEFRRKEGQGTIAIPKFSYKHITKILHHPFIQKYWMENEGSFRTLLRTLRDENRLFADEKEIKELGGNEPLINTLFTRWDNDSSRATRQMYRLIDLLRPLYVDKDAIETEYLYEFYTILKRLERVLDERRQPVSIKSYRRFLLELLRQTKIPFSGEPAAPLQIMGMLETRCLDFERVIILSVNEGTLPTGKKQNSLIPFDAACEFGLPTYMDADAVMSYHFFRLLQRAKEVIFLHTVPAGDGAKAEPSRFLLQLEYELGEQNKQAKLQKKRVEFGSERSLEEELPVLRITKNEQIQREILQSLANRGLYATHLNMYYQCSLKYYFKRIAGVAEEEELSTTLEANDFGTWVHEVLERIDREMIERNVRVYERADYERFTQQIPSRLEAVFQEKFPGQVMNEGQNLLLYNLAKRNLRNYFQLRMDELDAGYRVEVLAPEQKLVATLAYGQGTVQVAGKIDRLERVNDVIRIVDYKTGKVDAKNLDLKVNQDEWQPVFLTNQNWDVMRQLWLYKYLVLKQNDKRVGGVELSATQTVQPGMISFRNLAAGFMAQENLRFRPDETPETFLEDSEAMLTQFIDELLDPSRAFEQTVDRSHCEYCDYARICGRAN</sequence>
<dbReference type="Pfam" id="PF12705">
    <property type="entry name" value="PDDEXK_1"/>
    <property type="match status" value="1"/>
</dbReference>
<accession>A0A2S7IPR5</accession>
<gene>
    <name evidence="2" type="ORF">C5O19_08735</name>
</gene>
<feature type="domain" description="PD-(D/E)XK endonuclease-like" evidence="1">
    <location>
        <begin position="681"/>
        <end position="975"/>
    </location>
</feature>
<dbReference type="Proteomes" id="UP000239590">
    <property type="component" value="Unassembled WGS sequence"/>
</dbReference>
<reference evidence="3" key="1">
    <citation type="submission" date="2018-02" db="EMBL/GenBank/DDBJ databases">
        <title>Genome sequencing of Solimonas sp. HR-BB.</title>
        <authorList>
            <person name="Lee Y."/>
            <person name="Jeon C.O."/>
        </authorList>
    </citation>
    <scope>NUCLEOTIDE SEQUENCE [LARGE SCALE GENOMIC DNA]</scope>
    <source>
        <strain evidence="3">HR-U</strain>
    </source>
</reference>
<dbReference type="OrthoDB" id="9762792at2"/>
<protein>
    <submittedName>
        <fullName evidence="2">PD-(D/E)XK nuclease family protein</fullName>
    </submittedName>
</protein>
<proteinExistence type="predicted"/>
<dbReference type="InterPro" id="IPR011335">
    <property type="entry name" value="Restrct_endonuc-II-like"/>
</dbReference>
<evidence type="ECO:0000259" key="1">
    <source>
        <dbReference type="Pfam" id="PF12705"/>
    </source>
</evidence>